<keyword evidence="2" id="KW-1185">Reference proteome</keyword>
<sequence length="297" mass="34780">MNILKPKPNNYCFCTAAFGEQYRNLAKLLATDLNKFAQSFPLVIFTDRPQEFQNYSNVIAVKHWCRGVKTYHERRFAIQYALSYSDTVIYLDADVRICDFIPDQLEFLSGLTARSCSSMAKHLKKYDKKDLNTKFQRKKETIEKMANQVNVNLDSPDLKFINEFLFVIKADQGKELDFLHWWGKLAIYADTLGLHNNPTYAMSLAAVKTNFSVFHSEMIGLNFFDDRIEKERIKSGTSNPNAKAEYFRAQYEIEQKKNKLLKRLMGKIYQPLNVFYNFIRVRITTIINPSKLIDYQY</sequence>
<name>K9XSX4_STAC7</name>
<dbReference type="KEGG" id="scs:Sta7437_1202"/>
<protein>
    <recommendedName>
        <fullName evidence="3">Nucleotide-diphospho-sugar transferase domain-containing protein</fullName>
    </recommendedName>
</protein>
<dbReference type="EMBL" id="CP003653">
    <property type="protein sequence ID" value="AFZ34772.1"/>
    <property type="molecule type" value="Genomic_DNA"/>
</dbReference>
<evidence type="ECO:0000313" key="2">
    <source>
        <dbReference type="Proteomes" id="UP000010473"/>
    </source>
</evidence>
<dbReference type="eggNOG" id="ENOG502ZSUA">
    <property type="taxonomic scope" value="Bacteria"/>
</dbReference>
<dbReference type="AlphaFoldDB" id="K9XSX4"/>
<dbReference type="OrthoDB" id="479717at2"/>
<accession>K9XSX4</accession>
<organism evidence="1 2">
    <name type="scientific">Stanieria cyanosphaera (strain ATCC 29371 / PCC 7437)</name>
    <dbReference type="NCBI Taxonomy" id="111780"/>
    <lineage>
        <taxon>Bacteria</taxon>
        <taxon>Bacillati</taxon>
        <taxon>Cyanobacteriota</taxon>
        <taxon>Cyanophyceae</taxon>
        <taxon>Pleurocapsales</taxon>
        <taxon>Dermocarpellaceae</taxon>
        <taxon>Stanieria</taxon>
    </lineage>
</organism>
<evidence type="ECO:0000313" key="1">
    <source>
        <dbReference type="EMBL" id="AFZ34772.1"/>
    </source>
</evidence>
<dbReference type="Proteomes" id="UP000010473">
    <property type="component" value="Chromosome"/>
</dbReference>
<reference evidence="2" key="1">
    <citation type="journal article" date="2013" name="Proc. Natl. Acad. Sci. U.S.A.">
        <title>Improving the coverage of the cyanobacterial phylum using diversity-driven genome sequencing.</title>
        <authorList>
            <person name="Shih P.M."/>
            <person name="Wu D."/>
            <person name="Latifi A."/>
            <person name="Axen S.D."/>
            <person name="Fewer D.P."/>
            <person name="Talla E."/>
            <person name="Calteau A."/>
            <person name="Cai F."/>
            <person name="Tandeau de Marsac N."/>
            <person name="Rippka R."/>
            <person name="Herdman M."/>
            <person name="Sivonen K."/>
            <person name="Coursin T."/>
            <person name="Laurent T."/>
            <person name="Goodwin L."/>
            <person name="Nolan M."/>
            <person name="Davenport K.W."/>
            <person name="Han C.S."/>
            <person name="Rubin E.M."/>
            <person name="Eisen J.A."/>
            <person name="Woyke T."/>
            <person name="Gugger M."/>
            <person name="Kerfeld C.A."/>
        </authorList>
    </citation>
    <scope>NUCLEOTIDE SEQUENCE [LARGE SCALE GENOMIC DNA]</scope>
    <source>
        <strain evidence="2">ATCC 29371 / PCC 7437</strain>
    </source>
</reference>
<evidence type="ECO:0008006" key="3">
    <source>
        <dbReference type="Google" id="ProtNLM"/>
    </source>
</evidence>
<gene>
    <name evidence="1" type="ordered locus">Sta7437_1202</name>
</gene>
<dbReference type="RefSeq" id="WP_015192445.1">
    <property type="nucleotide sequence ID" value="NC_019748.1"/>
</dbReference>
<dbReference type="PATRIC" id="fig|111780.3.peg.1251"/>
<proteinExistence type="predicted"/>
<dbReference type="STRING" id="111780.Sta7437_1202"/>
<dbReference type="HOGENOM" id="CLU_946062_0_0_3"/>